<dbReference type="Proteomes" id="UP000076587">
    <property type="component" value="Unassembled WGS sequence"/>
</dbReference>
<feature type="transmembrane region" description="Helical" evidence="1">
    <location>
        <begin position="7"/>
        <end position="28"/>
    </location>
</feature>
<name>A0A167DB02_9GAMM</name>
<evidence type="ECO:0008006" key="4">
    <source>
        <dbReference type="Google" id="ProtNLM"/>
    </source>
</evidence>
<dbReference type="Pfam" id="PF11659">
    <property type="entry name" value="DUF3261"/>
    <property type="match status" value="1"/>
</dbReference>
<protein>
    <recommendedName>
        <fullName evidence="4">DUF3261 domain-containing protein</fullName>
    </recommendedName>
</protein>
<gene>
    <name evidence="2" type="ORF">N482_07270</name>
</gene>
<keyword evidence="1" id="KW-1133">Transmembrane helix</keyword>
<dbReference type="PATRIC" id="fig|1365253.3.peg.1707"/>
<keyword evidence="1" id="KW-0472">Membrane</keyword>
<proteinExistence type="predicted"/>
<dbReference type="OrthoDB" id="6228084at2"/>
<keyword evidence="1" id="KW-0812">Transmembrane</keyword>
<evidence type="ECO:0000313" key="2">
    <source>
        <dbReference type="EMBL" id="KZN48625.1"/>
    </source>
</evidence>
<dbReference type="EMBL" id="AUXT01000145">
    <property type="protein sequence ID" value="KZN48625.1"/>
    <property type="molecule type" value="Genomic_DNA"/>
</dbReference>
<evidence type="ECO:0000256" key="1">
    <source>
        <dbReference type="SAM" id="Phobius"/>
    </source>
</evidence>
<dbReference type="PROSITE" id="PS51257">
    <property type="entry name" value="PROKAR_LIPOPROTEIN"/>
    <property type="match status" value="1"/>
</dbReference>
<sequence length="192" mass="21948">MQHVKSLAMKLCVVFMMIVMSACTLVKVHEQGTVYLSKGVAMSLSSVAETLQGKHLVQLLQFEVDGQVNELIVQLEFKQREMSMVAMTATGLPVFEQTFRDDGHHELHSYIELPKVKPEYVIADIQLVHWPIRLLQQNIRGAYITEAREGNKLKRAVIVDGQPIIEINKSLEKTTFINFERNYKIEISSLDY</sequence>
<evidence type="ECO:0000313" key="3">
    <source>
        <dbReference type="Proteomes" id="UP000076587"/>
    </source>
</evidence>
<reference evidence="2 3" key="1">
    <citation type="submission" date="2013-07" db="EMBL/GenBank/DDBJ databases">
        <title>Comparative Genomic and Metabolomic Analysis of Twelve Strains of Pseudoalteromonas luteoviolacea.</title>
        <authorList>
            <person name="Vynne N.G."/>
            <person name="Mansson M."/>
            <person name="Gram L."/>
        </authorList>
    </citation>
    <scope>NUCLEOTIDE SEQUENCE [LARGE SCALE GENOMIC DNA]</scope>
    <source>
        <strain evidence="2 3">NCIMB 1942</strain>
    </source>
</reference>
<accession>A0A167DB02</accession>
<dbReference type="InterPro" id="IPR021675">
    <property type="entry name" value="DUF3261"/>
</dbReference>
<organism evidence="2 3">
    <name type="scientific">Pseudoalteromonas luteoviolacea NCIMB 1942</name>
    <dbReference type="NCBI Taxonomy" id="1365253"/>
    <lineage>
        <taxon>Bacteria</taxon>
        <taxon>Pseudomonadati</taxon>
        <taxon>Pseudomonadota</taxon>
        <taxon>Gammaproteobacteria</taxon>
        <taxon>Alteromonadales</taxon>
        <taxon>Pseudoalteromonadaceae</taxon>
        <taxon>Pseudoalteromonas</taxon>
    </lineage>
</organism>
<dbReference type="AlphaFoldDB" id="A0A167DB02"/>
<dbReference type="RefSeq" id="WP_063376493.1">
    <property type="nucleotide sequence ID" value="NZ_AUXT01000145.1"/>
</dbReference>
<comment type="caution">
    <text evidence="2">The sequence shown here is derived from an EMBL/GenBank/DDBJ whole genome shotgun (WGS) entry which is preliminary data.</text>
</comment>